<keyword evidence="11 13" id="KW-0472">Membrane</keyword>
<feature type="transmembrane region" description="Helical" evidence="13">
    <location>
        <begin position="293"/>
        <end position="314"/>
    </location>
</feature>
<keyword evidence="9" id="KW-0406">Ion transport</keyword>
<evidence type="ECO:0000313" key="15">
    <source>
        <dbReference type="EMBL" id="MBO0948574.1"/>
    </source>
</evidence>
<feature type="domain" description="FeoB-type G" evidence="14">
    <location>
        <begin position="4"/>
        <end position="171"/>
    </location>
</feature>
<dbReference type="SUPFAM" id="SSF52540">
    <property type="entry name" value="P-loop containing nucleoside triphosphate hydrolases"/>
    <property type="match status" value="1"/>
</dbReference>
<organism evidence="15 16">
    <name type="scientific">Fibrella forsythiae</name>
    <dbReference type="NCBI Taxonomy" id="2817061"/>
    <lineage>
        <taxon>Bacteria</taxon>
        <taxon>Pseudomonadati</taxon>
        <taxon>Bacteroidota</taxon>
        <taxon>Cytophagia</taxon>
        <taxon>Cytophagales</taxon>
        <taxon>Spirosomataceae</taxon>
        <taxon>Fibrella</taxon>
    </lineage>
</organism>
<dbReference type="RefSeq" id="WP_207328536.1">
    <property type="nucleotide sequence ID" value="NZ_JAFMYW010000002.1"/>
</dbReference>
<gene>
    <name evidence="15" type="primary">feoB</name>
    <name evidence="15" type="ORF">J2I46_08290</name>
</gene>
<evidence type="ECO:0000256" key="12">
    <source>
        <dbReference type="NCBIfam" id="TIGR00437"/>
    </source>
</evidence>
<feature type="transmembrane region" description="Helical" evidence="13">
    <location>
        <begin position="466"/>
        <end position="487"/>
    </location>
</feature>
<feature type="transmembrane region" description="Helical" evidence="13">
    <location>
        <begin position="349"/>
        <end position="373"/>
    </location>
</feature>
<dbReference type="Pfam" id="PF07670">
    <property type="entry name" value="Gate"/>
    <property type="match status" value="2"/>
</dbReference>
<dbReference type="InterPro" id="IPR006073">
    <property type="entry name" value="GTP-bd"/>
</dbReference>
<evidence type="ECO:0000256" key="11">
    <source>
        <dbReference type="ARBA" id="ARBA00023136"/>
    </source>
</evidence>
<comment type="function">
    <text evidence="13">Probable transporter of a GTP-driven Fe(2+) uptake system.</text>
</comment>
<reference evidence="15 16" key="1">
    <citation type="submission" date="2021-03" db="EMBL/GenBank/DDBJ databases">
        <title>Fibrella sp. HMF5405 genome sequencing and assembly.</title>
        <authorList>
            <person name="Kang H."/>
            <person name="Kim H."/>
            <person name="Bae S."/>
            <person name="Joh K."/>
        </authorList>
    </citation>
    <scope>NUCLEOTIDE SEQUENCE [LARGE SCALE GENOMIC DNA]</scope>
    <source>
        <strain evidence="15 16">HMF5405</strain>
    </source>
</reference>
<keyword evidence="6" id="KW-0547">Nucleotide-binding</keyword>
<keyword evidence="7 13" id="KW-1133">Transmembrane helix</keyword>
<evidence type="ECO:0000256" key="1">
    <source>
        <dbReference type="ARBA" id="ARBA00004651"/>
    </source>
</evidence>
<keyword evidence="10 13" id="KW-0342">GTP-binding</keyword>
<keyword evidence="3" id="KW-1003">Cell membrane</keyword>
<dbReference type="Pfam" id="PF02421">
    <property type="entry name" value="FeoB_N"/>
    <property type="match status" value="1"/>
</dbReference>
<evidence type="ECO:0000256" key="9">
    <source>
        <dbReference type="ARBA" id="ARBA00023065"/>
    </source>
</evidence>
<feature type="transmembrane region" description="Helical" evidence="13">
    <location>
        <begin position="393"/>
        <end position="415"/>
    </location>
</feature>
<feature type="transmembrane region" description="Helical" evidence="13">
    <location>
        <begin position="427"/>
        <end position="454"/>
    </location>
</feature>
<sequence>METSPVLALVGNPNAGKSSLFNQLTGLRQKTGNFPGVTMDKKSGTAVLAPQLEATVVDLPGVYSIYPKSPDEQIVTDILANPAHPDYPDVAVVVLDASNLRRNLLLFTQIMDLRVPVVLVLNMLDVARQQQQEVNAVRLSMRLGIPVVRVNARTGEGVDLLRKAIIQQLEEPVLAETLFFDPQTDPVLAESVSDTKTGLLEDTKQQYGLTNNYLALQYVIQHDGFTFLNSRQREGLDRLIAKYEFSEPAFQVRETIRRYELIAGVVTDAVTDTRPVGQPTWSQRIDRVLLHPIWGYVIFTFILLLVFQAIFAWATPFMDAIDESVAWLNGTLKQQLPGGPLTDLLTDGILVGIGGILVFIPQIGLLFLLISLLEESGYMSRVMVLMDRIMRKFGLNGRSVVPLISGVACAVPAIMATRAIGSRRDRLITILVTPLMSCSARLPIYTILIALVVPDQRVLGLFNMQGLALMSLYLLGLLSALAAAWVFKKLLKTKERSLFVMELPTFKWPRWNHVGLTVWESVRSFVWEAGRVILAISIVLWVLSSYGPGNGMDEAEAQVRSSLAGKPSDQIENAVAAQRLESSYAGHFGHFIEPAIKPLGYDWKIGVALLASFAAREVFVGTMSTIYSLGAGDTGDDTTIRQRLKAERNAETGGPMYTPAVAWSLLVFYVFAMMCMSTIATTYRETKGWKWPMVQLGYMSVLAYVSALITYLALR</sequence>
<accession>A0ABS3JEZ2</accession>
<dbReference type="PROSITE" id="PS51711">
    <property type="entry name" value="G_FEOB"/>
    <property type="match status" value="1"/>
</dbReference>
<dbReference type="InterPro" id="IPR027417">
    <property type="entry name" value="P-loop_NTPase"/>
</dbReference>
<keyword evidence="8 13" id="KW-0408">Iron</keyword>
<evidence type="ECO:0000256" key="8">
    <source>
        <dbReference type="ARBA" id="ARBA00023004"/>
    </source>
</evidence>
<dbReference type="PANTHER" id="PTHR43185:SF1">
    <property type="entry name" value="FE(2+) TRANSPORTER FEOB"/>
    <property type="match status" value="1"/>
</dbReference>
<dbReference type="PANTHER" id="PTHR43185">
    <property type="entry name" value="FERROUS IRON TRANSPORT PROTEIN B"/>
    <property type="match status" value="1"/>
</dbReference>
<keyword evidence="2 13" id="KW-0813">Transport</keyword>
<dbReference type="Gene3D" id="3.40.50.300">
    <property type="entry name" value="P-loop containing nucleotide triphosphate hydrolases"/>
    <property type="match status" value="1"/>
</dbReference>
<keyword evidence="4 13" id="KW-0410">Iron transport</keyword>
<proteinExistence type="inferred from homology"/>
<evidence type="ECO:0000256" key="5">
    <source>
        <dbReference type="ARBA" id="ARBA00022692"/>
    </source>
</evidence>
<dbReference type="Proteomes" id="UP000664628">
    <property type="component" value="Unassembled WGS sequence"/>
</dbReference>
<dbReference type="NCBIfam" id="TIGR00437">
    <property type="entry name" value="feoB"/>
    <property type="match status" value="1"/>
</dbReference>
<dbReference type="EMBL" id="JAFMYW010000002">
    <property type="protein sequence ID" value="MBO0948574.1"/>
    <property type="molecule type" value="Genomic_DNA"/>
</dbReference>
<dbReference type="InterPro" id="IPR030389">
    <property type="entry name" value="G_FEOB_dom"/>
</dbReference>
<dbReference type="Pfam" id="PF07664">
    <property type="entry name" value="FeoB_C"/>
    <property type="match status" value="1"/>
</dbReference>
<protein>
    <recommendedName>
        <fullName evidence="12 13">Ferrous iron transport protein B</fullName>
    </recommendedName>
</protein>
<dbReference type="PRINTS" id="PR00326">
    <property type="entry name" value="GTP1OBG"/>
</dbReference>
<evidence type="ECO:0000256" key="7">
    <source>
        <dbReference type="ARBA" id="ARBA00022989"/>
    </source>
</evidence>
<evidence type="ECO:0000259" key="14">
    <source>
        <dbReference type="PROSITE" id="PS51711"/>
    </source>
</evidence>
<feature type="transmembrane region" description="Helical" evidence="13">
    <location>
        <begin position="695"/>
        <end position="714"/>
    </location>
</feature>
<evidence type="ECO:0000256" key="4">
    <source>
        <dbReference type="ARBA" id="ARBA00022496"/>
    </source>
</evidence>
<dbReference type="InterPro" id="IPR003373">
    <property type="entry name" value="Fe2_transport_prot-B"/>
</dbReference>
<dbReference type="CDD" id="cd01879">
    <property type="entry name" value="FeoB"/>
    <property type="match status" value="1"/>
</dbReference>
<evidence type="ECO:0000313" key="16">
    <source>
        <dbReference type="Proteomes" id="UP000664628"/>
    </source>
</evidence>
<evidence type="ECO:0000256" key="3">
    <source>
        <dbReference type="ARBA" id="ARBA00022475"/>
    </source>
</evidence>
<evidence type="ECO:0000256" key="10">
    <source>
        <dbReference type="ARBA" id="ARBA00023134"/>
    </source>
</evidence>
<keyword evidence="16" id="KW-1185">Reference proteome</keyword>
<dbReference type="InterPro" id="IPR011640">
    <property type="entry name" value="Fe2_transport_prot_B_C"/>
</dbReference>
<keyword evidence="5 13" id="KW-0812">Transmembrane</keyword>
<evidence type="ECO:0000256" key="6">
    <source>
        <dbReference type="ARBA" id="ARBA00022741"/>
    </source>
</evidence>
<evidence type="ECO:0000256" key="13">
    <source>
        <dbReference type="RuleBase" id="RU362098"/>
    </source>
</evidence>
<comment type="subcellular location">
    <subcellularLocation>
        <location evidence="13">Cell inner membrane</location>
        <topology evidence="13">Multi-pass membrane protein</topology>
    </subcellularLocation>
    <subcellularLocation>
        <location evidence="1">Cell membrane</location>
        <topology evidence="1">Multi-pass membrane protein</topology>
    </subcellularLocation>
</comment>
<name>A0ABS3JEZ2_9BACT</name>
<evidence type="ECO:0000256" key="2">
    <source>
        <dbReference type="ARBA" id="ARBA00022448"/>
    </source>
</evidence>
<dbReference type="InterPro" id="IPR050860">
    <property type="entry name" value="FeoB_GTPase"/>
</dbReference>
<comment type="caution">
    <text evidence="15">The sequence shown here is derived from an EMBL/GenBank/DDBJ whole genome shotgun (WGS) entry which is preliminary data.</text>
</comment>
<feature type="transmembrane region" description="Helical" evidence="13">
    <location>
        <begin position="525"/>
        <end position="543"/>
    </location>
</feature>
<comment type="similarity">
    <text evidence="13">Belongs to the TRAFAC class TrmE-Era-EngA-EngB-Septin-like GTPase superfamily. FeoB GTPase (TC 9.A.8) family.</text>
</comment>
<dbReference type="InterPro" id="IPR011642">
    <property type="entry name" value="Gate_dom"/>
</dbReference>
<feature type="transmembrane region" description="Helical" evidence="13">
    <location>
        <begin position="660"/>
        <end position="683"/>
    </location>
</feature>